<dbReference type="Proteomes" id="UP000236454">
    <property type="component" value="Unassembled WGS sequence"/>
</dbReference>
<evidence type="ECO:0000313" key="5">
    <source>
        <dbReference type="EMBL" id="SFT79224.1"/>
    </source>
</evidence>
<dbReference type="CDD" id="cd00063">
    <property type="entry name" value="FN3"/>
    <property type="match status" value="1"/>
</dbReference>
<dbReference type="GO" id="GO:0005975">
    <property type="term" value="P:carbohydrate metabolic process"/>
    <property type="evidence" value="ECO:0007669"/>
    <property type="project" value="UniProtKB-ARBA"/>
</dbReference>
<accession>A0A1I7AWE5</accession>
<dbReference type="PANTHER" id="PTHR46708:SF2">
    <property type="entry name" value="FIBRONECTIN TYPE-III DOMAIN-CONTAINING PROTEIN"/>
    <property type="match status" value="1"/>
</dbReference>
<dbReference type="GO" id="GO:0016020">
    <property type="term" value="C:membrane"/>
    <property type="evidence" value="ECO:0007669"/>
    <property type="project" value="InterPro"/>
</dbReference>
<sequence>MIVMVFITSSSLHSQCVQTAPWLEDFSNGIPSCWTQTSTAGGSWLTPGYMLGDMNPTYDHTTGVSNEDFIYFYPNYQASNVILESPEINVANLTTPTLRFWLRSYFPNSSIPLPNTISVEFFDGTAYVPVDLLSGDYGYEFKPFVYDLSAYVYNTNLVRFRFLANKGASPLAPQRNQIALDDIEVLDVDTYCLEPLELQFTGSTASTADFSWTEFTGTAGDYIVEYSSFHDISDVLGSVVVNGATTGTLSSIPSNQFFKARVRRICAPGDTSDYSNVVVFHTYDVGDYLDYDFQASPLGYVDIVQPVNEIYVNNNLNNNHTLTWPLFVQGIAYDEISISENGAIFFGHETSGIGVNNTALTTSNDVGVYPFWDKLNNGSFYLKEVGSAPNRVLIVTYNDRDYTPSIPGESIDFQVQFFEATQEIYVVYDDVEFGGAASFADFGAEATMGWVGPNSIQEVSFNDDQVLMHHNTIRYFYTDCPNVENITVTQNLDDQIALSWSNGLSSSTSFTVEWGLEGFLPGNGMGTMSVNTNAATITGLTQLTDYQFYVYADCGTTASTGRDIHVQSAPICATPFGLSTGMMVDTLVANWNWISTNASAVIDSYNVSLTMNGQSPYAGTITNVDGNLTDTIVDPNILNGTVYDVYVQAQCTSGDTSLFFGPIVTLSPLLNDTICYAEHIQVDDQVNVFTNIGATTGPMDIYFIPQPGSATGSWIQPQPSKSTWFTFEAPASGNVRISGADYGYAGKTAVYEISDCSDTSTYNLIGANDLDALNEGTGSVTNWVMCGLTPGNTYYLGHFSNTQYTSPGYYSLRLTEVDFSAGDVLGAIQVCQGDTLDLYGTINGNDMINSTWTDLSGTNQLYTNAFATSLVSNGTYQFEHKVEYGCYVDTTVVDVELFEQAFAGINGSIEVCKNNPLILTDALSGDINIDGTWFDPQDNEITGLPVAPSFPGQFNYDYVVGNGVCPNDTATVVVVVNPTCDYLSMDGFENGALEVYPNPASDVLNIVSNTEHEDMEILLMDLNGRVVLKSSSVLMAGNAVKLDLSSVTEGMYMLTVANANKTATFKVVVK</sequence>
<feature type="domain" description="MAM" evidence="3">
    <location>
        <begin position="25"/>
        <end position="194"/>
    </location>
</feature>
<dbReference type="Pfam" id="PF18962">
    <property type="entry name" value="Por_Secre_tail"/>
    <property type="match status" value="1"/>
</dbReference>
<keyword evidence="2" id="KW-0677">Repeat</keyword>
<protein>
    <submittedName>
        <fullName evidence="5">Por secretion system C-terminal sorting domain-containing protein</fullName>
    </submittedName>
</protein>
<evidence type="ECO:0000259" key="3">
    <source>
        <dbReference type="PROSITE" id="PS50060"/>
    </source>
</evidence>
<evidence type="ECO:0000259" key="4">
    <source>
        <dbReference type="PROSITE" id="PS50853"/>
    </source>
</evidence>
<dbReference type="Pfam" id="PF00041">
    <property type="entry name" value="fn3"/>
    <property type="match status" value="1"/>
</dbReference>
<reference evidence="5 6" key="1">
    <citation type="submission" date="2016-10" db="EMBL/GenBank/DDBJ databases">
        <authorList>
            <person name="de Groot N.N."/>
        </authorList>
    </citation>
    <scope>NUCLEOTIDE SEQUENCE [LARGE SCALE GENOMIC DNA]</scope>
    <source>
        <strain evidence="5 6">CGMCC 1.7005</strain>
    </source>
</reference>
<dbReference type="AlphaFoldDB" id="A0A1I7AWE5"/>
<dbReference type="InterPro" id="IPR013320">
    <property type="entry name" value="ConA-like_dom_sf"/>
</dbReference>
<keyword evidence="1" id="KW-0732">Signal</keyword>
<dbReference type="InterPro" id="IPR050991">
    <property type="entry name" value="ECM_Regulatory_Proteins"/>
</dbReference>
<dbReference type="InterPro" id="IPR003961">
    <property type="entry name" value="FN3_dom"/>
</dbReference>
<dbReference type="GO" id="GO:0004553">
    <property type="term" value="F:hydrolase activity, hydrolyzing O-glycosyl compounds"/>
    <property type="evidence" value="ECO:0007669"/>
    <property type="project" value="UniProtKB-ARBA"/>
</dbReference>
<dbReference type="EMBL" id="FPAS01000004">
    <property type="protein sequence ID" value="SFT79224.1"/>
    <property type="molecule type" value="Genomic_DNA"/>
</dbReference>
<dbReference type="PANTHER" id="PTHR46708">
    <property type="entry name" value="TENASCIN"/>
    <property type="match status" value="1"/>
</dbReference>
<dbReference type="SUPFAM" id="SSF49899">
    <property type="entry name" value="Concanavalin A-like lectins/glucanases"/>
    <property type="match status" value="1"/>
</dbReference>
<dbReference type="PROSITE" id="PS50853">
    <property type="entry name" value="FN3"/>
    <property type="match status" value="2"/>
</dbReference>
<dbReference type="NCBIfam" id="TIGR04183">
    <property type="entry name" value="Por_Secre_tail"/>
    <property type="match status" value="1"/>
</dbReference>
<dbReference type="STRING" id="477690.SAMN05216474_2350"/>
<dbReference type="InterPro" id="IPR026444">
    <property type="entry name" value="Secre_tail"/>
</dbReference>
<keyword evidence="6" id="KW-1185">Reference proteome</keyword>
<dbReference type="PROSITE" id="PS50060">
    <property type="entry name" value="MAM_2"/>
    <property type="match status" value="1"/>
</dbReference>
<organism evidence="5 6">
    <name type="scientific">Lishizhenia tianjinensis</name>
    <dbReference type="NCBI Taxonomy" id="477690"/>
    <lineage>
        <taxon>Bacteria</taxon>
        <taxon>Pseudomonadati</taxon>
        <taxon>Bacteroidota</taxon>
        <taxon>Flavobacteriia</taxon>
        <taxon>Flavobacteriales</taxon>
        <taxon>Crocinitomicaceae</taxon>
        <taxon>Lishizhenia</taxon>
    </lineage>
</organism>
<name>A0A1I7AWE5_9FLAO</name>
<feature type="domain" description="Fibronectin type-III" evidence="4">
    <location>
        <begin position="482"/>
        <end position="569"/>
    </location>
</feature>
<dbReference type="InterPro" id="IPR000998">
    <property type="entry name" value="MAM_dom"/>
</dbReference>
<dbReference type="InterPro" id="IPR036116">
    <property type="entry name" value="FN3_sf"/>
</dbReference>
<evidence type="ECO:0000313" key="6">
    <source>
        <dbReference type="Proteomes" id="UP000236454"/>
    </source>
</evidence>
<dbReference type="Gene3D" id="2.60.120.200">
    <property type="match status" value="1"/>
</dbReference>
<feature type="domain" description="Fibronectin type-III" evidence="4">
    <location>
        <begin position="194"/>
        <end position="285"/>
    </location>
</feature>
<dbReference type="InterPro" id="IPR013783">
    <property type="entry name" value="Ig-like_fold"/>
</dbReference>
<proteinExistence type="predicted"/>
<evidence type="ECO:0000256" key="1">
    <source>
        <dbReference type="ARBA" id="ARBA00022729"/>
    </source>
</evidence>
<dbReference type="Gene3D" id="2.60.40.10">
    <property type="entry name" value="Immunoglobulins"/>
    <property type="match status" value="1"/>
</dbReference>
<evidence type="ECO:0000256" key="2">
    <source>
        <dbReference type="ARBA" id="ARBA00022737"/>
    </source>
</evidence>
<gene>
    <name evidence="5" type="ORF">SAMN05216474_2350</name>
</gene>
<dbReference type="SUPFAM" id="SSF49265">
    <property type="entry name" value="Fibronectin type III"/>
    <property type="match status" value="2"/>
</dbReference>